<dbReference type="InterPro" id="IPR017871">
    <property type="entry name" value="ABC_transporter-like_CS"/>
</dbReference>
<protein>
    <submittedName>
        <fullName evidence="11">ABC transporter ATP-binding protein</fullName>
    </submittedName>
</protein>
<evidence type="ECO:0000313" key="11">
    <source>
        <dbReference type="EMBL" id="MBO8468723.1"/>
    </source>
</evidence>
<dbReference type="Gene3D" id="3.40.50.300">
    <property type="entry name" value="P-loop containing nucleotide triphosphate hydrolases"/>
    <property type="match status" value="1"/>
</dbReference>
<keyword evidence="7 8" id="KW-0472">Membrane</keyword>
<dbReference type="SUPFAM" id="SSF90123">
    <property type="entry name" value="ABC transporter transmembrane region"/>
    <property type="match status" value="1"/>
</dbReference>
<dbReference type="GO" id="GO:0016887">
    <property type="term" value="F:ATP hydrolysis activity"/>
    <property type="evidence" value="ECO:0007669"/>
    <property type="project" value="InterPro"/>
</dbReference>
<dbReference type="Pfam" id="PF00664">
    <property type="entry name" value="ABC_membrane"/>
    <property type="match status" value="1"/>
</dbReference>
<sequence length="576" mass="63361">MVSTIRKILAFAGKEKANIWKSTALNFLYAIFNMLQVAAVYFIIIALVGNDRTGSPALTALALMAVSVFGKAVSNRFSQLQQTHAGYFMVANKRIAIADKIKRIPMGYFNDRSQGELSGILSTVLGDLENSGPVMLVNFTSSIVNSIVFAIFIFIFDWRIGLLALAGYAVYLLLVGKMEKKSREIAPRRQKSEMALVSMVLERIQGMSVIKSFNLSGRDDSKVEKALNDNRDSNISLEMLFTPYITLEEISLRLFSVIIMTAGCFFALSGAMTLADALMTIVISFLCFAQIQTAGSAMQMLRIVSSSIDQAESVDSIPELDEKGQAIQPQTHSIEFINVSFAYDRKPILKDVSIRIPEKTSLAIVGPSGSGKSTLCSLIARFWDVSSGSIRIGGHDIREYSLPSLMDQISMVFQRVYLFHDTIAANIRFGRPDASMDEIRRAAQKACCADFIEALPDGYDTVIGEGGADLSGGEKQRISIARAILKDAPIIIFDEATANVDPENEDKLQKAMESLSKDKTVIMIAHRLKTIRNADNIIVLDDGVITEEGNHEALMQENGLYKAFVADREEASGWKV</sequence>
<feature type="transmembrane region" description="Helical" evidence="8">
    <location>
        <begin position="54"/>
        <end position="73"/>
    </location>
</feature>
<dbReference type="GO" id="GO:0005524">
    <property type="term" value="F:ATP binding"/>
    <property type="evidence" value="ECO:0007669"/>
    <property type="project" value="UniProtKB-KW"/>
</dbReference>
<dbReference type="PROSITE" id="PS50929">
    <property type="entry name" value="ABC_TM1F"/>
    <property type="match status" value="1"/>
</dbReference>
<evidence type="ECO:0000313" key="12">
    <source>
        <dbReference type="Proteomes" id="UP000810292"/>
    </source>
</evidence>
<evidence type="ECO:0000259" key="9">
    <source>
        <dbReference type="PROSITE" id="PS50893"/>
    </source>
</evidence>
<accession>A0A9D9NCU8</accession>
<name>A0A9D9NCU8_9SPIO</name>
<feature type="domain" description="ABC transporter" evidence="9">
    <location>
        <begin position="334"/>
        <end position="567"/>
    </location>
</feature>
<feature type="transmembrane region" description="Helical" evidence="8">
    <location>
        <begin position="24"/>
        <end position="48"/>
    </location>
</feature>
<dbReference type="GO" id="GO:0034040">
    <property type="term" value="F:ATPase-coupled lipid transmembrane transporter activity"/>
    <property type="evidence" value="ECO:0007669"/>
    <property type="project" value="TreeGrafter"/>
</dbReference>
<dbReference type="EMBL" id="JADIMF010000047">
    <property type="protein sequence ID" value="MBO8468723.1"/>
    <property type="molecule type" value="Genomic_DNA"/>
</dbReference>
<dbReference type="InterPro" id="IPR003439">
    <property type="entry name" value="ABC_transporter-like_ATP-bd"/>
</dbReference>
<dbReference type="InterPro" id="IPR039421">
    <property type="entry name" value="Type_1_exporter"/>
</dbReference>
<dbReference type="InterPro" id="IPR036640">
    <property type="entry name" value="ABC1_TM_sf"/>
</dbReference>
<evidence type="ECO:0000256" key="1">
    <source>
        <dbReference type="ARBA" id="ARBA00004651"/>
    </source>
</evidence>
<dbReference type="GO" id="GO:0140359">
    <property type="term" value="F:ABC-type transporter activity"/>
    <property type="evidence" value="ECO:0007669"/>
    <property type="project" value="InterPro"/>
</dbReference>
<feature type="transmembrane region" description="Helical" evidence="8">
    <location>
        <begin position="135"/>
        <end position="156"/>
    </location>
</feature>
<dbReference type="PROSITE" id="PS50893">
    <property type="entry name" value="ABC_TRANSPORTER_2"/>
    <property type="match status" value="1"/>
</dbReference>
<comment type="subcellular location">
    <subcellularLocation>
        <location evidence="1">Cell membrane</location>
        <topology evidence="1">Multi-pass membrane protein</topology>
    </subcellularLocation>
</comment>
<dbReference type="SUPFAM" id="SSF52540">
    <property type="entry name" value="P-loop containing nucleoside triphosphate hydrolases"/>
    <property type="match status" value="1"/>
</dbReference>
<evidence type="ECO:0000256" key="3">
    <source>
        <dbReference type="ARBA" id="ARBA00022692"/>
    </source>
</evidence>
<evidence type="ECO:0000256" key="2">
    <source>
        <dbReference type="ARBA" id="ARBA00022448"/>
    </source>
</evidence>
<keyword evidence="5 11" id="KW-0067">ATP-binding</keyword>
<gene>
    <name evidence="11" type="ORF">IAA72_02930</name>
</gene>
<dbReference type="FunFam" id="3.40.50.300:FF:000287">
    <property type="entry name" value="Multidrug ABC transporter ATP-binding protein"/>
    <property type="match status" value="1"/>
</dbReference>
<evidence type="ECO:0000256" key="4">
    <source>
        <dbReference type="ARBA" id="ARBA00022741"/>
    </source>
</evidence>
<feature type="domain" description="ABC transmembrane type-1" evidence="10">
    <location>
        <begin position="27"/>
        <end position="301"/>
    </location>
</feature>
<reference evidence="11" key="1">
    <citation type="submission" date="2020-10" db="EMBL/GenBank/DDBJ databases">
        <authorList>
            <person name="Gilroy R."/>
        </authorList>
    </citation>
    <scope>NUCLEOTIDE SEQUENCE</scope>
    <source>
        <strain evidence="11">14700</strain>
    </source>
</reference>
<keyword evidence="3 8" id="KW-0812">Transmembrane</keyword>
<feature type="transmembrane region" description="Helical" evidence="8">
    <location>
        <begin position="250"/>
        <end position="271"/>
    </location>
</feature>
<dbReference type="Pfam" id="PF00005">
    <property type="entry name" value="ABC_tran"/>
    <property type="match status" value="1"/>
</dbReference>
<evidence type="ECO:0000256" key="7">
    <source>
        <dbReference type="ARBA" id="ARBA00023136"/>
    </source>
</evidence>
<proteinExistence type="predicted"/>
<dbReference type="PANTHER" id="PTHR24221:SF397">
    <property type="entry name" value="ABC TRANSPORTER, ATP-BINDING TRANSMEMBRANE PROTEIN"/>
    <property type="match status" value="1"/>
</dbReference>
<evidence type="ECO:0000259" key="10">
    <source>
        <dbReference type="PROSITE" id="PS50929"/>
    </source>
</evidence>
<dbReference type="GO" id="GO:0005886">
    <property type="term" value="C:plasma membrane"/>
    <property type="evidence" value="ECO:0007669"/>
    <property type="project" value="UniProtKB-SubCell"/>
</dbReference>
<dbReference type="AlphaFoldDB" id="A0A9D9NCU8"/>
<dbReference type="InterPro" id="IPR003593">
    <property type="entry name" value="AAA+_ATPase"/>
</dbReference>
<dbReference type="InterPro" id="IPR011527">
    <property type="entry name" value="ABC1_TM_dom"/>
</dbReference>
<keyword evidence="6 8" id="KW-1133">Transmembrane helix</keyword>
<evidence type="ECO:0000256" key="6">
    <source>
        <dbReference type="ARBA" id="ARBA00022989"/>
    </source>
</evidence>
<dbReference type="Gene3D" id="1.20.1560.10">
    <property type="entry name" value="ABC transporter type 1, transmembrane domain"/>
    <property type="match status" value="1"/>
</dbReference>
<keyword evidence="2" id="KW-0813">Transport</keyword>
<evidence type="ECO:0000256" key="8">
    <source>
        <dbReference type="SAM" id="Phobius"/>
    </source>
</evidence>
<reference evidence="11" key="2">
    <citation type="journal article" date="2021" name="PeerJ">
        <title>Extensive microbial diversity within the chicken gut microbiome revealed by metagenomics and culture.</title>
        <authorList>
            <person name="Gilroy R."/>
            <person name="Ravi A."/>
            <person name="Getino M."/>
            <person name="Pursley I."/>
            <person name="Horton D.L."/>
            <person name="Alikhan N.F."/>
            <person name="Baker D."/>
            <person name="Gharbi K."/>
            <person name="Hall N."/>
            <person name="Watson M."/>
            <person name="Adriaenssens E.M."/>
            <person name="Foster-Nyarko E."/>
            <person name="Jarju S."/>
            <person name="Secka A."/>
            <person name="Antonio M."/>
            <person name="Oren A."/>
            <person name="Chaudhuri R.R."/>
            <person name="La Ragione R."/>
            <person name="Hildebrand F."/>
            <person name="Pallen M.J."/>
        </authorList>
    </citation>
    <scope>NUCLEOTIDE SEQUENCE</scope>
    <source>
        <strain evidence="11">14700</strain>
    </source>
</reference>
<dbReference type="SMART" id="SM00382">
    <property type="entry name" value="AAA"/>
    <property type="match status" value="1"/>
</dbReference>
<dbReference type="Proteomes" id="UP000810292">
    <property type="component" value="Unassembled WGS sequence"/>
</dbReference>
<dbReference type="PROSITE" id="PS00211">
    <property type="entry name" value="ABC_TRANSPORTER_1"/>
    <property type="match status" value="1"/>
</dbReference>
<evidence type="ECO:0000256" key="5">
    <source>
        <dbReference type="ARBA" id="ARBA00022840"/>
    </source>
</evidence>
<comment type="caution">
    <text evidence="11">The sequence shown here is derived from an EMBL/GenBank/DDBJ whole genome shotgun (WGS) entry which is preliminary data.</text>
</comment>
<organism evidence="11 12">
    <name type="scientific">Candidatus Ornithospirochaeta stercoravium</name>
    <dbReference type="NCBI Taxonomy" id="2840897"/>
    <lineage>
        <taxon>Bacteria</taxon>
        <taxon>Pseudomonadati</taxon>
        <taxon>Spirochaetota</taxon>
        <taxon>Spirochaetia</taxon>
        <taxon>Spirochaetales</taxon>
        <taxon>Spirochaetaceae</taxon>
        <taxon>Spirochaetaceae incertae sedis</taxon>
        <taxon>Candidatus Ornithospirochaeta</taxon>
    </lineage>
</organism>
<keyword evidence="4" id="KW-0547">Nucleotide-binding</keyword>
<feature type="transmembrane region" description="Helical" evidence="8">
    <location>
        <begin position="162"/>
        <end position="179"/>
    </location>
</feature>
<dbReference type="InterPro" id="IPR027417">
    <property type="entry name" value="P-loop_NTPase"/>
</dbReference>
<dbReference type="PANTHER" id="PTHR24221">
    <property type="entry name" value="ATP-BINDING CASSETTE SUB-FAMILY B"/>
    <property type="match status" value="1"/>
</dbReference>